<evidence type="ECO:0000256" key="2">
    <source>
        <dbReference type="SAM" id="MobiDB-lite"/>
    </source>
</evidence>
<organism evidence="3 4">
    <name type="scientific">Steinernema hermaphroditum</name>
    <dbReference type="NCBI Taxonomy" id="289476"/>
    <lineage>
        <taxon>Eukaryota</taxon>
        <taxon>Metazoa</taxon>
        <taxon>Ecdysozoa</taxon>
        <taxon>Nematoda</taxon>
        <taxon>Chromadorea</taxon>
        <taxon>Rhabditida</taxon>
        <taxon>Tylenchina</taxon>
        <taxon>Panagrolaimomorpha</taxon>
        <taxon>Strongyloidoidea</taxon>
        <taxon>Steinernematidae</taxon>
        <taxon>Steinernema</taxon>
    </lineage>
</organism>
<reference evidence="3" key="1">
    <citation type="submission" date="2023-06" db="EMBL/GenBank/DDBJ databases">
        <title>Genomic analysis of the entomopathogenic nematode Steinernema hermaphroditum.</title>
        <authorList>
            <person name="Schwarz E.M."/>
            <person name="Heppert J.K."/>
            <person name="Baniya A."/>
            <person name="Schwartz H.T."/>
            <person name="Tan C.-H."/>
            <person name="Antoshechkin I."/>
            <person name="Sternberg P.W."/>
            <person name="Goodrich-Blair H."/>
            <person name="Dillman A.R."/>
        </authorList>
    </citation>
    <scope>NUCLEOTIDE SEQUENCE</scope>
    <source>
        <strain evidence="3">PS9179</strain>
        <tissue evidence="3">Whole animal</tissue>
    </source>
</reference>
<sequence length="1631" mass="190534">MRHSPLHEAMAAAMDSTGYLNLSHLEEIIENDPDNLDQINYWYGQLVEFELEGNETRRELDVLFTALKWIMQYEHTAAEELKEIAEREATDIAEREENWEQEREILKEELSSLRERITSQAGLNVASEAFRDEIDMLKEENTHLKALNRERDRELADGRDKNEELAHRIEALEKEKNLSLNNIAQLEDTIRELNRRLDSSKDVSAKGEWEVRKLKQRSEQAMKLSSQLQNVVAQNDQLRTEVDRLSMALEEATILIQDSTEKYAQIKDQLAEAEKTIAQLSADNEILSSQLHEKLKLVEEQSEKGEHTSREYESVLHKKDAQLERFQETVVTLQAELEELKALKALDRTEEKEMELERLREELVEATNMARMLFGKPSETGTVDPSAEIRLRVLQLERQLEDCQAELKDKKEENERLLENVEEKDAENIKIHGKLVQYRQTLFGSADSEIKRLEKQLEFRDAQIEKLTNKCSLLHVELAELHEFGRRTSKLEPEIDEEEEGHEEDASSSGVDSRSTENSIATVPEPEVIERIATVVPERPRKTERIKRIRKEELDTFEASAMLISALNYEVMKLIEELEDKEKQMKELEHVCSDYDGCIGQIRTQMECLYKEYKEKVHEPNQQNQIVMDDERLAKLEIEVSELRRLSESVSVGGNELERRMAEATRRIIYLQIQNTQFHRRNHILDRLKSNAESEKDRMKAKLRTLMTVQSRQLNQINYENELNSIEIARMQNTVIHSVPQSVHDRVVVHYKQLLSKTIIGSSINVDEAFEYEYSFNIAKLLENGMTNEELQAKNRQLKDMVEILTDQNDYWKKESEKWKLEAEELKSFLVDVENETELKNMLGNIERRFLQALGEQTDSFQEKMLTERQIKRIQKDYGNKKREWAAEKRRLINIAMNLQIAIQRMRRSTINGITTDQLVMLKEKMDDLAEKELMITEKLGIVEAERHQVSMQLANVESMKTSMDIIVENKGDMVRLQRIIQADQLNTRTLTMEVKQLKSQVTHLQKEVTLKEAQIEDLKMENSELIMASLNVELYTSKDHKDLDKVIEKTPEGHTALELPIWREESDVDDLNLTSRSSIFSENGKYPKTRTIFYDNSRDFEKQIKQIRETARVCIQGYKEQLAQKDAQIEKYSKLLEEAKTVQPPPEAPMTTTRSVETYRPLKRASEIVNNQELEDKEREILRLRSEILDLETANARLGDSMRNLLVNQKIPKYSVGIQTDTAQEEEVVKVRSPKKRSPSPIRINIRTPPPEIRSAKSDSGSTYEIKRVDSTWKADERDVVVAQLRNEIKRLKTKNGELVKANKELTEACETIKTEAYARIEQRFGTSPSEADLEKIQSQLEVVKKELKQKDLVIRNLKVELVGMEKNSKLTEGKNQKEQVERWNEKKRREELIDSLKRRLREVEESHTHTQHLLERRDRRIEQFNREVTMSSGKSEEFKTLKSELKRQKEEISMKEVKYIAEIDSFRQRFTSMAEQVTHLQKENSRLKQRQKSALKVRTQVELGVQVDLLTPRRESPNSPKSVSSIIATTTEESSRRIENDIHTISRKLRITELRLTEVTEKFESLKIQYAEMEINYNSLLKMEKDRKRDGSAALAVLKDKLAARDKEVEKQRQKIGEMERRSWTSKYV</sequence>
<evidence type="ECO:0000313" key="4">
    <source>
        <dbReference type="Proteomes" id="UP001175271"/>
    </source>
</evidence>
<dbReference type="PANTHER" id="PTHR43941">
    <property type="entry name" value="STRUCTURAL MAINTENANCE OF CHROMOSOMES PROTEIN 2"/>
    <property type="match status" value="1"/>
</dbReference>
<dbReference type="GO" id="GO:0000785">
    <property type="term" value="C:chromatin"/>
    <property type="evidence" value="ECO:0007669"/>
    <property type="project" value="TreeGrafter"/>
</dbReference>
<feature type="coiled-coil region" evidence="1">
    <location>
        <begin position="1116"/>
        <end position="1143"/>
    </location>
</feature>
<comment type="caution">
    <text evidence="3">The sequence shown here is derived from an EMBL/GenBank/DDBJ whole genome shotgun (WGS) entry which is preliminary data.</text>
</comment>
<evidence type="ECO:0000256" key="1">
    <source>
        <dbReference type="SAM" id="Coils"/>
    </source>
</evidence>
<dbReference type="Proteomes" id="UP001175271">
    <property type="component" value="Unassembled WGS sequence"/>
</dbReference>
<feature type="coiled-coil region" evidence="1">
    <location>
        <begin position="988"/>
        <end position="1022"/>
    </location>
</feature>
<dbReference type="EMBL" id="JAUCMV010000001">
    <property type="protein sequence ID" value="KAK0422627.1"/>
    <property type="molecule type" value="Genomic_DNA"/>
</dbReference>
<feature type="compositionally biased region" description="Polar residues" evidence="2">
    <location>
        <begin position="507"/>
        <end position="521"/>
    </location>
</feature>
<feature type="coiled-coil region" evidence="1">
    <location>
        <begin position="1335"/>
        <end position="1362"/>
    </location>
</feature>
<feature type="region of interest" description="Disordered" evidence="2">
    <location>
        <begin position="1232"/>
        <end position="1261"/>
    </location>
</feature>
<feature type="coiled-coil region" evidence="1">
    <location>
        <begin position="564"/>
        <end position="591"/>
    </location>
</feature>
<feature type="coiled-coil region" evidence="1">
    <location>
        <begin position="1283"/>
        <end position="1310"/>
    </location>
</feature>
<feature type="region of interest" description="Disordered" evidence="2">
    <location>
        <begin position="489"/>
        <end position="526"/>
    </location>
</feature>
<proteinExistence type="predicted"/>
<feature type="coiled-coil region" evidence="1">
    <location>
        <begin position="316"/>
        <end position="470"/>
    </location>
</feature>
<dbReference type="PANTHER" id="PTHR43941:SF1">
    <property type="entry name" value="STRUCTURAL MAINTENANCE OF CHROMOSOMES PROTEIN 2"/>
    <property type="match status" value="1"/>
</dbReference>
<dbReference type="GO" id="GO:0000796">
    <property type="term" value="C:condensin complex"/>
    <property type="evidence" value="ECO:0007669"/>
    <property type="project" value="TreeGrafter"/>
</dbReference>
<feature type="region of interest" description="Disordered" evidence="2">
    <location>
        <begin position="1610"/>
        <end position="1631"/>
    </location>
</feature>
<keyword evidence="4" id="KW-1185">Reference proteome</keyword>
<dbReference type="GO" id="GO:0003682">
    <property type="term" value="F:chromatin binding"/>
    <property type="evidence" value="ECO:0007669"/>
    <property type="project" value="TreeGrafter"/>
</dbReference>
<dbReference type="GO" id="GO:0000793">
    <property type="term" value="C:condensed chromosome"/>
    <property type="evidence" value="ECO:0007669"/>
    <property type="project" value="TreeGrafter"/>
</dbReference>
<feature type="coiled-coil region" evidence="1">
    <location>
        <begin position="78"/>
        <end position="290"/>
    </location>
</feature>
<gene>
    <name evidence="3" type="ORF">QR680_007683</name>
</gene>
<dbReference type="GO" id="GO:0007076">
    <property type="term" value="P:mitotic chromosome condensation"/>
    <property type="evidence" value="ECO:0007669"/>
    <property type="project" value="TreeGrafter"/>
</dbReference>
<protein>
    <submittedName>
        <fullName evidence="3">Uncharacterized protein</fullName>
    </submittedName>
</protein>
<name>A0AA39M6C7_9BILA</name>
<accession>A0AA39M6C7</accession>
<keyword evidence="1" id="KW-0175">Coiled coil</keyword>
<feature type="compositionally biased region" description="Acidic residues" evidence="2">
    <location>
        <begin position="494"/>
        <end position="503"/>
    </location>
</feature>
<feature type="compositionally biased region" description="Basic and acidic residues" evidence="2">
    <location>
        <begin position="1610"/>
        <end position="1625"/>
    </location>
</feature>
<evidence type="ECO:0000313" key="3">
    <source>
        <dbReference type="EMBL" id="KAK0422627.1"/>
    </source>
</evidence>